<keyword evidence="1" id="KW-1133">Transmembrane helix</keyword>
<sequence>MNTLPNAQEKALYQMTRVVWYIFSVVEALLILRLILRLFGANAGAQFTQIVYSISGVLVAPFQFVFSTPTLEGSALELNTILAILVYWFVAWGIIRLILMTRPVTKYEAHSELSRQDEV</sequence>
<organism evidence="2 3">
    <name type="scientific">Candidatus Kaiserbacteria bacterium CG10_big_fil_rev_8_21_14_0_10_47_16</name>
    <dbReference type="NCBI Taxonomy" id="1974608"/>
    <lineage>
        <taxon>Bacteria</taxon>
        <taxon>Candidatus Kaiseribacteriota</taxon>
    </lineage>
</organism>
<dbReference type="AlphaFoldDB" id="A0A2H0UG08"/>
<keyword evidence="1" id="KW-0472">Membrane</keyword>
<keyword evidence="1" id="KW-0812">Transmembrane</keyword>
<proteinExistence type="predicted"/>
<feature type="transmembrane region" description="Helical" evidence="1">
    <location>
        <begin position="78"/>
        <end position="99"/>
    </location>
</feature>
<name>A0A2H0UG08_9BACT</name>
<reference evidence="3" key="1">
    <citation type="submission" date="2017-09" db="EMBL/GenBank/DDBJ databases">
        <title>Depth-based differentiation of microbial function through sediment-hosted aquifers and enrichment of novel symbionts in the deep terrestrial subsurface.</title>
        <authorList>
            <person name="Probst A.J."/>
            <person name="Ladd B."/>
            <person name="Jarett J.K."/>
            <person name="Geller-Mcgrath D.E."/>
            <person name="Sieber C.M.K."/>
            <person name="Emerson J.B."/>
            <person name="Anantharaman K."/>
            <person name="Thomas B.C."/>
            <person name="Malmstrom R."/>
            <person name="Stieglmeier M."/>
            <person name="Klingl A."/>
            <person name="Woyke T."/>
            <person name="Ryan C.M."/>
            <person name="Banfield J.F."/>
        </authorList>
    </citation>
    <scope>NUCLEOTIDE SEQUENCE [LARGE SCALE GENOMIC DNA]</scope>
</reference>
<accession>A0A2H0UG08</accession>
<evidence type="ECO:0000313" key="2">
    <source>
        <dbReference type="EMBL" id="PIR84735.1"/>
    </source>
</evidence>
<dbReference type="EMBL" id="PFBI01000004">
    <property type="protein sequence ID" value="PIR84735.1"/>
    <property type="molecule type" value="Genomic_DNA"/>
</dbReference>
<feature type="transmembrane region" description="Helical" evidence="1">
    <location>
        <begin position="47"/>
        <end position="66"/>
    </location>
</feature>
<evidence type="ECO:0000256" key="1">
    <source>
        <dbReference type="SAM" id="Phobius"/>
    </source>
</evidence>
<feature type="transmembrane region" description="Helical" evidence="1">
    <location>
        <begin position="18"/>
        <end position="35"/>
    </location>
</feature>
<protein>
    <submittedName>
        <fullName evidence="2">YggT family protein</fullName>
    </submittedName>
</protein>
<dbReference type="Proteomes" id="UP000229344">
    <property type="component" value="Unassembled WGS sequence"/>
</dbReference>
<gene>
    <name evidence="2" type="ORF">COU16_00935</name>
</gene>
<comment type="caution">
    <text evidence="2">The sequence shown here is derived from an EMBL/GenBank/DDBJ whole genome shotgun (WGS) entry which is preliminary data.</text>
</comment>
<evidence type="ECO:0000313" key="3">
    <source>
        <dbReference type="Proteomes" id="UP000229344"/>
    </source>
</evidence>